<accession>A0A2R6X7M2</accession>
<sequence>MRCDANRPPLRCPQKNSPPAPPKPWTRCTRCRRESEPPWSRINPRGHAGSALRSLGRDRTPCGSRTIATNF</sequence>
<dbReference type="EMBL" id="KZ772703">
    <property type="protein sequence ID" value="PTQ42105.1"/>
    <property type="molecule type" value="Genomic_DNA"/>
</dbReference>
<evidence type="ECO:0000313" key="2">
    <source>
        <dbReference type="EMBL" id="PTQ42105.1"/>
    </source>
</evidence>
<feature type="region of interest" description="Disordered" evidence="1">
    <location>
        <begin position="1"/>
        <end position="71"/>
    </location>
</feature>
<evidence type="ECO:0000313" key="3">
    <source>
        <dbReference type="Proteomes" id="UP000244005"/>
    </source>
</evidence>
<gene>
    <name evidence="2" type="ORF">MARPO_0031s0079</name>
</gene>
<evidence type="ECO:0000256" key="1">
    <source>
        <dbReference type="SAM" id="MobiDB-lite"/>
    </source>
</evidence>
<dbReference type="AlphaFoldDB" id="A0A2R6X7M2"/>
<name>A0A2R6X7M2_MARPO</name>
<keyword evidence="3" id="KW-1185">Reference proteome</keyword>
<reference evidence="3" key="1">
    <citation type="journal article" date="2017" name="Cell">
        <title>Insights into land plant evolution garnered from the Marchantia polymorpha genome.</title>
        <authorList>
            <person name="Bowman J.L."/>
            <person name="Kohchi T."/>
            <person name="Yamato K.T."/>
            <person name="Jenkins J."/>
            <person name="Shu S."/>
            <person name="Ishizaki K."/>
            <person name="Yamaoka S."/>
            <person name="Nishihama R."/>
            <person name="Nakamura Y."/>
            <person name="Berger F."/>
            <person name="Adam C."/>
            <person name="Aki S.S."/>
            <person name="Althoff F."/>
            <person name="Araki T."/>
            <person name="Arteaga-Vazquez M.A."/>
            <person name="Balasubrmanian S."/>
            <person name="Barry K."/>
            <person name="Bauer D."/>
            <person name="Boehm C.R."/>
            <person name="Briginshaw L."/>
            <person name="Caballero-Perez J."/>
            <person name="Catarino B."/>
            <person name="Chen F."/>
            <person name="Chiyoda S."/>
            <person name="Chovatia M."/>
            <person name="Davies K.M."/>
            <person name="Delmans M."/>
            <person name="Demura T."/>
            <person name="Dierschke T."/>
            <person name="Dolan L."/>
            <person name="Dorantes-Acosta A.E."/>
            <person name="Eklund D.M."/>
            <person name="Florent S.N."/>
            <person name="Flores-Sandoval E."/>
            <person name="Fujiyama A."/>
            <person name="Fukuzawa H."/>
            <person name="Galik B."/>
            <person name="Grimanelli D."/>
            <person name="Grimwood J."/>
            <person name="Grossniklaus U."/>
            <person name="Hamada T."/>
            <person name="Haseloff J."/>
            <person name="Hetherington A.J."/>
            <person name="Higo A."/>
            <person name="Hirakawa Y."/>
            <person name="Hundley H.N."/>
            <person name="Ikeda Y."/>
            <person name="Inoue K."/>
            <person name="Inoue S.I."/>
            <person name="Ishida S."/>
            <person name="Jia Q."/>
            <person name="Kakita M."/>
            <person name="Kanazawa T."/>
            <person name="Kawai Y."/>
            <person name="Kawashima T."/>
            <person name="Kennedy M."/>
            <person name="Kinose K."/>
            <person name="Kinoshita T."/>
            <person name="Kohara Y."/>
            <person name="Koide E."/>
            <person name="Komatsu K."/>
            <person name="Kopischke S."/>
            <person name="Kubo M."/>
            <person name="Kyozuka J."/>
            <person name="Lagercrantz U."/>
            <person name="Lin S.S."/>
            <person name="Lindquist E."/>
            <person name="Lipzen A.M."/>
            <person name="Lu C.W."/>
            <person name="De Luna E."/>
            <person name="Martienssen R.A."/>
            <person name="Minamino N."/>
            <person name="Mizutani M."/>
            <person name="Mizutani M."/>
            <person name="Mochizuki N."/>
            <person name="Monte I."/>
            <person name="Mosher R."/>
            <person name="Nagasaki H."/>
            <person name="Nakagami H."/>
            <person name="Naramoto S."/>
            <person name="Nishitani K."/>
            <person name="Ohtani M."/>
            <person name="Okamoto T."/>
            <person name="Okumura M."/>
            <person name="Phillips J."/>
            <person name="Pollak B."/>
            <person name="Reinders A."/>
            <person name="Rovekamp M."/>
            <person name="Sano R."/>
            <person name="Sawa S."/>
            <person name="Schmid M.W."/>
            <person name="Shirakawa M."/>
            <person name="Solano R."/>
            <person name="Spunde A."/>
            <person name="Suetsugu N."/>
            <person name="Sugano S."/>
            <person name="Sugiyama A."/>
            <person name="Sun R."/>
            <person name="Suzuki Y."/>
            <person name="Takenaka M."/>
            <person name="Takezawa D."/>
            <person name="Tomogane H."/>
            <person name="Tsuzuki M."/>
            <person name="Ueda T."/>
            <person name="Umeda M."/>
            <person name="Ward J.M."/>
            <person name="Watanabe Y."/>
            <person name="Yazaki K."/>
            <person name="Yokoyama R."/>
            <person name="Yoshitake Y."/>
            <person name="Yotsui I."/>
            <person name="Zachgo S."/>
            <person name="Schmutz J."/>
        </authorList>
    </citation>
    <scope>NUCLEOTIDE SEQUENCE [LARGE SCALE GENOMIC DNA]</scope>
    <source>
        <strain evidence="3">Tak-1</strain>
    </source>
</reference>
<dbReference type="Proteomes" id="UP000244005">
    <property type="component" value="Unassembled WGS sequence"/>
</dbReference>
<organism evidence="2 3">
    <name type="scientific">Marchantia polymorpha</name>
    <name type="common">Common liverwort</name>
    <name type="synonym">Marchantia aquatica</name>
    <dbReference type="NCBI Taxonomy" id="3197"/>
    <lineage>
        <taxon>Eukaryota</taxon>
        <taxon>Viridiplantae</taxon>
        <taxon>Streptophyta</taxon>
        <taxon>Embryophyta</taxon>
        <taxon>Marchantiophyta</taxon>
        <taxon>Marchantiopsida</taxon>
        <taxon>Marchantiidae</taxon>
        <taxon>Marchantiales</taxon>
        <taxon>Marchantiaceae</taxon>
        <taxon>Marchantia</taxon>
    </lineage>
</organism>
<proteinExistence type="predicted"/>
<protein>
    <submittedName>
        <fullName evidence="2">Uncharacterized protein</fullName>
    </submittedName>
</protein>